<dbReference type="InterPro" id="IPR013360">
    <property type="entry name" value="Pilus_4_PilW"/>
</dbReference>
<dbReference type="InterPro" id="IPR036779">
    <property type="entry name" value="LysM_dom_sf"/>
</dbReference>
<dbReference type="SUPFAM" id="SSF48452">
    <property type="entry name" value="TPR-like"/>
    <property type="match status" value="2"/>
</dbReference>
<dbReference type="InterPro" id="IPR019734">
    <property type="entry name" value="TPR_rpt"/>
</dbReference>
<keyword evidence="2" id="KW-0732">Signal</keyword>
<reference evidence="5" key="1">
    <citation type="journal article" date="2019" name="Int. J. Syst. Evol. Microbiol.">
        <title>The Global Catalogue of Microorganisms (GCM) 10K type strain sequencing project: providing services to taxonomists for standard genome sequencing and annotation.</title>
        <authorList>
            <consortium name="The Broad Institute Genomics Platform"/>
            <consortium name="The Broad Institute Genome Sequencing Center for Infectious Disease"/>
            <person name="Wu L."/>
            <person name="Ma J."/>
        </authorList>
    </citation>
    <scope>NUCLEOTIDE SEQUENCE [LARGE SCALE GENOMIC DNA]</scope>
    <source>
        <strain evidence="5">DT28</strain>
    </source>
</reference>
<dbReference type="InterPro" id="IPR018392">
    <property type="entry name" value="LysM"/>
</dbReference>
<gene>
    <name evidence="4" type="primary">pilW</name>
    <name evidence="4" type="ORF">ACFO3I_14700</name>
</gene>
<comment type="caution">
    <text evidence="4">The sequence shown here is derived from an EMBL/GenBank/DDBJ whole genome shotgun (WGS) entry which is preliminary data.</text>
</comment>
<sequence length="415" mass="46872">MQLWPWLTCVVLCIPLTACVTETTVTAADRQHQPNRNMTEAARTRVALGINYLQVGDKSQAKYNLDKALQMAPQLAEVHNALAYYYQQVQDHDAVVESYRQAMALEPDNADSYNNFGAYLCQQGQYQQAEQLLLEAIERPGYFRVADSYENLALCALEQNDFSKTRHYLNLSLTHNATRPSAQFNSAALYYATKQLELAAQTLELMQRASQLSAPVLLLSYQVAQELQHWPAMQEAEQQLLSLYPQSREALLLSQQQLTKSEFSALRQRYLASTEADATDSATQPRIKIVRKKAAVEASKKAARQHQVKANESLAGIAQQYGVTMSDLISWNALRPGESLQEGQWLNLNEPASTKQNTLAQRHLVTPGETLSQISLRYNIKLAHLLQWNNLTEQSPLRAGQFIYLKDPAYLDYDN</sequence>
<evidence type="ECO:0000256" key="2">
    <source>
        <dbReference type="SAM" id="SignalP"/>
    </source>
</evidence>
<feature type="signal peptide" evidence="2">
    <location>
        <begin position="1"/>
        <end position="27"/>
    </location>
</feature>
<dbReference type="SUPFAM" id="SSF54106">
    <property type="entry name" value="LysM domain"/>
    <property type="match status" value="2"/>
</dbReference>
<dbReference type="Pfam" id="PF13431">
    <property type="entry name" value="TPR_17"/>
    <property type="match status" value="1"/>
</dbReference>
<dbReference type="EMBL" id="JBHSGB010000013">
    <property type="protein sequence ID" value="MFC4656263.1"/>
    <property type="molecule type" value="Genomic_DNA"/>
</dbReference>
<feature type="domain" description="LysM" evidence="3">
    <location>
        <begin position="361"/>
        <end position="405"/>
    </location>
</feature>
<dbReference type="PANTHER" id="PTHR33734">
    <property type="entry name" value="LYSM DOMAIN-CONTAINING GPI-ANCHORED PROTEIN 2"/>
    <property type="match status" value="1"/>
</dbReference>
<evidence type="ECO:0000313" key="4">
    <source>
        <dbReference type="EMBL" id="MFC4656263.1"/>
    </source>
</evidence>
<dbReference type="Gene3D" id="3.10.350.10">
    <property type="entry name" value="LysM domain"/>
    <property type="match status" value="2"/>
</dbReference>
<proteinExistence type="predicted"/>
<keyword evidence="1" id="KW-0802">TPR repeat</keyword>
<keyword evidence="5" id="KW-1185">Reference proteome</keyword>
<feature type="chain" id="PRO_5046556620" evidence="2">
    <location>
        <begin position="28"/>
        <end position="415"/>
    </location>
</feature>
<dbReference type="PROSITE" id="PS51782">
    <property type="entry name" value="LYSM"/>
    <property type="match status" value="2"/>
</dbReference>
<protein>
    <submittedName>
        <fullName evidence="4">Type IV pilus biogenesis/stability protein PilW</fullName>
    </submittedName>
</protein>
<dbReference type="SMART" id="SM00028">
    <property type="entry name" value="TPR"/>
    <property type="match status" value="4"/>
</dbReference>
<organism evidence="4 5">
    <name type="scientific">Rheinheimera marina</name>
    <dbReference type="NCBI Taxonomy" id="1774958"/>
    <lineage>
        <taxon>Bacteria</taxon>
        <taxon>Pseudomonadati</taxon>
        <taxon>Pseudomonadota</taxon>
        <taxon>Gammaproteobacteria</taxon>
        <taxon>Chromatiales</taxon>
        <taxon>Chromatiaceae</taxon>
        <taxon>Rheinheimera</taxon>
    </lineage>
</organism>
<dbReference type="Pfam" id="PF01476">
    <property type="entry name" value="LysM"/>
    <property type="match status" value="2"/>
</dbReference>
<feature type="repeat" description="TPR" evidence="1">
    <location>
        <begin position="42"/>
        <end position="75"/>
    </location>
</feature>
<accession>A0ABV9JPR9</accession>
<feature type="repeat" description="TPR" evidence="1">
    <location>
        <begin position="76"/>
        <end position="109"/>
    </location>
</feature>
<dbReference type="PANTHER" id="PTHR33734:SF22">
    <property type="entry name" value="MEMBRANE-BOUND LYTIC MUREIN TRANSGLYCOSYLASE D"/>
    <property type="match status" value="1"/>
</dbReference>
<evidence type="ECO:0000313" key="5">
    <source>
        <dbReference type="Proteomes" id="UP001595962"/>
    </source>
</evidence>
<dbReference type="Gene3D" id="1.25.40.10">
    <property type="entry name" value="Tetratricopeptide repeat domain"/>
    <property type="match status" value="1"/>
</dbReference>
<dbReference type="CDD" id="cd00118">
    <property type="entry name" value="LysM"/>
    <property type="match status" value="2"/>
</dbReference>
<dbReference type="NCBIfam" id="TIGR02521">
    <property type="entry name" value="type_IV_pilW"/>
    <property type="match status" value="1"/>
</dbReference>
<evidence type="ECO:0000256" key="1">
    <source>
        <dbReference type="PROSITE-ProRule" id="PRU00339"/>
    </source>
</evidence>
<evidence type="ECO:0000259" key="3">
    <source>
        <dbReference type="PROSITE" id="PS51782"/>
    </source>
</evidence>
<feature type="domain" description="LysM" evidence="3">
    <location>
        <begin position="304"/>
        <end position="348"/>
    </location>
</feature>
<dbReference type="Proteomes" id="UP001595962">
    <property type="component" value="Unassembled WGS sequence"/>
</dbReference>
<dbReference type="RefSeq" id="WP_377335155.1">
    <property type="nucleotide sequence ID" value="NZ_JBHSGB010000013.1"/>
</dbReference>
<dbReference type="InterPro" id="IPR011990">
    <property type="entry name" value="TPR-like_helical_dom_sf"/>
</dbReference>
<dbReference type="SMART" id="SM00257">
    <property type="entry name" value="LysM"/>
    <property type="match status" value="2"/>
</dbReference>
<name>A0ABV9JPR9_9GAMM</name>
<dbReference type="PROSITE" id="PS50005">
    <property type="entry name" value="TPR"/>
    <property type="match status" value="2"/>
</dbReference>